<accession>A0ABD2IDR4</accession>
<feature type="domain" description="BACK" evidence="1">
    <location>
        <begin position="73"/>
        <end position="128"/>
    </location>
</feature>
<gene>
    <name evidence="2" type="ORF">niasHT_033981</name>
</gene>
<dbReference type="Pfam" id="PF07707">
    <property type="entry name" value="BACK"/>
    <property type="match status" value="1"/>
</dbReference>
<organism evidence="2 3">
    <name type="scientific">Heterodera trifolii</name>
    <dbReference type="NCBI Taxonomy" id="157864"/>
    <lineage>
        <taxon>Eukaryota</taxon>
        <taxon>Metazoa</taxon>
        <taxon>Ecdysozoa</taxon>
        <taxon>Nematoda</taxon>
        <taxon>Chromadorea</taxon>
        <taxon>Rhabditida</taxon>
        <taxon>Tylenchina</taxon>
        <taxon>Tylenchomorpha</taxon>
        <taxon>Tylenchoidea</taxon>
        <taxon>Heteroderidae</taxon>
        <taxon>Heteroderinae</taxon>
        <taxon>Heterodera</taxon>
    </lineage>
</organism>
<proteinExistence type="predicted"/>
<evidence type="ECO:0000259" key="1">
    <source>
        <dbReference type="Pfam" id="PF07707"/>
    </source>
</evidence>
<evidence type="ECO:0000313" key="2">
    <source>
        <dbReference type="EMBL" id="KAL3077443.1"/>
    </source>
</evidence>
<dbReference type="EMBL" id="JBICBT010001228">
    <property type="protein sequence ID" value="KAL3077443.1"/>
    <property type="molecule type" value="Genomic_DNA"/>
</dbReference>
<evidence type="ECO:0000313" key="3">
    <source>
        <dbReference type="Proteomes" id="UP001620626"/>
    </source>
</evidence>
<reference evidence="2 3" key="1">
    <citation type="submission" date="2024-10" db="EMBL/GenBank/DDBJ databases">
        <authorList>
            <person name="Kim D."/>
        </authorList>
    </citation>
    <scope>NUCLEOTIDE SEQUENCE [LARGE SCALE GENOMIC DNA]</scope>
    <source>
        <strain evidence="2">BH-2024</strain>
    </source>
</reference>
<dbReference type="Gene3D" id="1.25.40.420">
    <property type="match status" value="1"/>
</dbReference>
<dbReference type="InterPro" id="IPR011705">
    <property type="entry name" value="BACK"/>
</dbReference>
<dbReference type="PANTHER" id="PTHR45774:SF3">
    <property type="entry name" value="BTB (POZ) DOMAIN-CONTAINING 2B-RELATED"/>
    <property type="match status" value="1"/>
</dbReference>
<name>A0ABD2IDR4_9BILA</name>
<dbReference type="AlphaFoldDB" id="A0ABD2IDR4"/>
<protein>
    <recommendedName>
        <fullName evidence="1">BACK domain-containing protein</fullName>
    </recommendedName>
</protein>
<dbReference type="PANTHER" id="PTHR45774">
    <property type="entry name" value="BTB/POZ DOMAIN-CONTAINING"/>
    <property type="match status" value="1"/>
</dbReference>
<dbReference type="Proteomes" id="UP001620626">
    <property type="component" value="Unassembled WGS sequence"/>
</dbReference>
<keyword evidence="3" id="KW-1185">Reference proteome</keyword>
<sequence>MSEKSSEEWGANVGNILGQGSLKSPEGMVSPTPGILLINSGKAKKYMVDDLIFHCSRIPIQNLPNVILAFVQARLLELEFFAQRCLRYICQNAGLLLGTDDFLQIDQNCLCEIFDRDQLLISNEFKIWEYELMDPSIGFYNEDEDKVMLVIDFSVEEQ</sequence>
<comment type="caution">
    <text evidence="2">The sequence shown here is derived from an EMBL/GenBank/DDBJ whole genome shotgun (WGS) entry which is preliminary data.</text>
</comment>